<dbReference type="Proteomes" id="UP001500962">
    <property type="component" value="Unassembled WGS sequence"/>
</dbReference>
<geneLocation type="plasmid" evidence="3 4">
    <name>unnamed2</name>
</geneLocation>
<organism evidence="2 5">
    <name type="scientific">Halococcus dombrowskii</name>
    <dbReference type="NCBI Taxonomy" id="179637"/>
    <lineage>
        <taxon>Archaea</taxon>
        <taxon>Methanobacteriati</taxon>
        <taxon>Methanobacteriota</taxon>
        <taxon>Stenosarchaea group</taxon>
        <taxon>Halobacteria</taxon>
        <taxon>Halobacteriales</taxon>
        <taxon>Halococcaceae</taxon>
        <taxon>Halococcus</taxon>
    </lineage>
</organism>
<dbReference type="EMBL" id="CP095007">
    <property type="protein sequence ID" value="UOO96906.1"/>
    <property type="molecule type" value="Genomic_DNA"/>
</dbReference>
<name>A0AAV3SKF7_HALDO</name>
<dbReference type="KEGG" id="hdo:MUK72_16975"/>
<sequence length="124" mass="13881">MADDESPEVVYEKRKMVQAGVLVRYKFIYPAAIGRYPPGACYALHYGVADPANPPDDVEWPIGPRQGTMLRYDNDHGDGTHHRHVGGDLDAEYEFSGSVAAVYDRFFRETGIEPFGPSPEDYDI</sequence>
<evidence type="ECO:0000313" key="4">
    <source>
        <dbReference type="Proteomes" id="UP000830542"/>
    </source>
</evidence>
<feature type="region of interest" description="Disordered" evidence="1">
    <location>
        <begin position="63"/>
        <end position="85"/>
    </location>
</feature>
<evidence type="ECO:0000313" key="5">
    <source>
        <dbReference type="Proteomes" id="UP001500962"/>
    </source>
</evidence>
<dbReference type="Pfam" id="PF20126">
    <property type="entry name" value="TumE"/>
    <property type="match status" value="1"/>
</dbReference>
<dbReference type="GeneID" id="71763577"/>
<dbReference type="InterPro" id="IPR045397">
    <property type="entry name" value="TumE-like"/>
</dbReference>
<dbReference type="RefSeq" id="WP_244706067.1">
    <property type="nucleotide sequence ID" value="NZ_BAAADN010000049.1"/>
</dbReference>
<protein>
    <submittedName>
        <fullName evidence="3">DUF6516 family protein</fullName>
    </submittedName>
</protein>
<reference evidence="3" key="2">
    <citation type="submission" date="2022-04" db="EMBL/GenBank/DDBJ databases">
        <title>Sequencing and genomic assembly of Halococcus dombrowskii.</title>
        <authorList>
            <person name="Lim S.W."/>
            <person name="MacLea K.S."/>
        </authorList>
    </citation>
    <scope>NUCLEOTIDE SEQUENCE</scope>
    <source>
        <strain evidence="3">H4</strain>
        <plasmid evidence="3">unnamed2</plasmid>
    </source>
</reference>
<proteinExistence type="predicted"/>
<gene>
    <name evidence="2" type="ORF">GCM10008985_30050</name>
    <name evidence="3" type="ORF">MUK72_16975</name>
</gene>
<accession>A0AAV3SKF7</accession>
<evidence type="ECO:0000313" key="2">
    <source>
        <dbReference type="EMBL" id="GAA0471126.1"/>
    </source>
</evidence>
<dbReference type="AlphaFoldDB" id="A0AAV3SKF7"/>
<keyword evidence="3" id="KW-0614">Plasmid</keyword>
<dbReference type="EMBL" id="BAAADN010000049">
    <property type="protein sequence ID" value="GAA0471126.1"/>
    <property type="molecule type" value="Genomic_DNA"/>
</dbReference>
<evidence type="ECO:0000256" key="1">
    <source>
        <dbReference type="SAM" id="MobiDB-lite"/>
    </source>
</evidence>
<keyword evidence="4" id="KW-1185">Reference proteome</keyword>
<evidence type="ECO:0000313" key="3">
    <source>
        <dbReference type="EMBL" id="UOO96906.1"/>
    </source>
</evidence>
<reference evidence="2" key="1">
    <citation type="journal article" date="2014" name="Int. J. Syst. Evol. Microbiol.">
        <title>Complete genome sequence of Corynebacterium casei LMG S-19264T (=DSM 44701T), isolated from a smear-ripened cheese.</title>
        <authorList>
            <consortium name="US DOE Joint Genome Institute (JGI-PGF)"/>
            <person name="Walter F."/>
            <person name="Albersmeier A."/>
            <person name="Kalinowski J."/>
            <person name="Ruckert C."/>
        </authorList>
    </citation>
    <scope>NUCLEOTIDE SEQUENCE</scope>
    <source>
        <strain evidence="2">JCM 12289</strain>
    </source>
</reference>
<dbReference type="Proteomes" id="UP000830542">
    <property type="component" value="Plasmid unnamed2"/>
</dbReference>
<reference evidence="2" key="3">
    <citation type="submission" date="2023-12" db="EMBL/GenBank/DDBJ databases">
        <authorList>
            <person name="Sun Q."/>
            <person name="Inoue M."/>
        </authorList>
    </citation>
    <scope>NUCLEOTIDE SEQUENCE</scope>
    <source>
        <strain evidence="2">JCM 12289</strain>
    </source>
</reference>